<keyword evidence="1" id="KW-1133">Transmembrane helix</keyword>
<gene>
    <name evidence="2" type="ORF">BDZ94DRAFT_1264961</name>
</gene>
<evidence type="ECO:0000313" key="2">
    <source>
        <dbReference type="EMBL" id="KAF9460889.1"/>
    </source>
</evidence>
<comment type="caution">
    <text evidence="2">The sequence shown here is derived from an EMBL/GenBank/DDBJ whole genome shotgun (WGS) entry which is preliminary data.</text>
</comment>
<name>A0A9P5Y238_9AGAR</name>
<accession>A0A9P5Y238</accession>
<dbReference type="AlphaFoldDB" id="A0A9P5Y238"/>
<keyword evidence="1" id="KW-0812">Transmembrane</keyword>
<proteinExistence type="predicted"/>
<evidence type="ECO:0000256" key="1">
    <source>
        <dbReference type="SAM" id="Phobius"/>
    </source>
</evidence>
<dbReference type="Proteomes" id="UP000807353">
    <property type="component" value="Unassembled WGS sequence"/>
</dbReference>
<sequence length="73" mass="7859">MVSEESPLLATLPADNRAFDHATIYDRFSARQKVTILAVVSGCGLMPLFISGSFVPLIPQIANELDSTGPIVR</sequence>
<evidence type="ECO:0000313" key="3">
    <source>
        <dbReference type="Proteomes" id="UP000807353"/>
    </source>
</evidence>
<feature type="transmembrane region" description="Helical" evidence="1">
    <location>
        <begin position="34"/>
        <end position="58"/>
    </location>
</feature>
<keyword evidence="3" id="KW-1185">Reference proteome</keyword>
<reference evidence="2" key="1">
    <citation type="submission" date="2020-11" db="EMBL/GenBank/DDBJ databases">
        <authorList>
            <consortium name="DOE Joint Genome Institute"/>
            <person name="Ahrendt S."/>
            <person name="Riley R."/>
            <person name="Andreopoulos W."/>
            <person name="Labutti K."/>
            <person name="Pangilinan J."/>
            <person name="Ruiz-Duenas F.J."/>
            <person name="Barrasa J.M."/>
            <person name="Sanchez-Garcia M."/>
            <person name="Camarero S."/>
            <person name="Miyauchi S."/>
            <person name="Serrano A."/>
            <person name="Linde D."/>
            <person name="Babiker R."/>
            <person name="Drula E."/>
            <person name="Ayuso-Fernandez I."/>
            <person name="Pacheco R."/>
            <person name="Padilla G."/>
            <person name="Ferreira P."/>
            <person name="Barriuso J."/>
            <person name="Kellner H."/>
            <person name="Castanera R."/>
            <person name="Alfaro M."/>
            <person name="Ramirez L."/>
            <person name="Pisabarro A.G."/>
            <person name="Kuo A."/>
            <person name="Tritt A."/>
            <person name="Lipzen A."/>
            <person name="He G."/>
            <person name="Yan M."/>
            <person name="Ng V."/>
            <person name="Cullen D."/>
            <person name="Martin F."/>
            <person name="Rosso M.-N."/>
            <person name="Henrissat B."/>
            <person name="Hibbett D."/>
            <person name="Martinez A.T."/>
            <person name="Grigoriev I.V."/>
        </authorList>
    </citation>
    <scope>NUCLEOTIDE SEQUENCE</scope>
    <source>
        <strain evidence="2">CBS 247.69</strain>
    </source>
</reference>
<organism evidence="2 3">
    <name type="scientific">Collybia nuda</name>
    <dbReference type="NCBI Taxonomy" id="64659"/>
    <lineage>
        <taxon>Eukaryota</taxon>
        <taxon>Fungi</taxon>
        <taxon>Dikarya</taxon>
        <taxon>Basidiomycota</taxon>
        <taxon>Agaricomycotina</taxon>
        <taxon>Agaricomycetes</taxon>
        <taxon>Agaricomycetidae</taxon>
        <taxon>Agaricales</taxon>
        <taxon>Tricholomatineae</taxon>
        <taxon>Clitocybaceae</taxon>
        <taxon>Collybia</taxon>
    </lineage>
</organism>
<protein>
    <submittedName>
        <fullName evidence="2">Uncharacterized protein</fullName>
    </submittedName>
</protein>
<dbReference type="EMBL" id="MU150292">
    <property type="protein sequence ID" value="KAF9460889.1"/>
    <property type="molecule type" value="Genomic_DNA"/>
</dbReference>
<dbReference type="OrthoDB" id="3037853at2759"/>
<keyword evidence="1" id="KW-0472">Membrane</keyword>